<organism evidence="1">
    <name type="scientific">Guillardia theta (strain CCMP2712)</name>
    <name type="common">Cryptophyte</name>
    <dbReference type="NCBI Taxonomy" id="905079"/>
    <lineage>
        <taxon>Eukaryota</taxon>
        <taxon>Cryptophyceae</taxon>
        <taxon>Pyrenomonadales</taxon>
        <taxon>Geminigeraceae</taxon>
        <taxon>Guillardia</taxon>
    </lineage>
</organism>
<protein>
    <submittedName>
        <fullName evidence="1 2">Uncharacterized protein</fullName>
    </submittedName>
</protein>
<evidence type="ECO:0000313" key="1">
    <source>
        <dbReference type="EMBL" id="EKX39554.1"/>
    </source>
</evidence>
<evidence type="ECO:0000313" key="2">
    <source>
        <dbReference type="EnsemblProtists" id="EKX39554"/>
    </source>
</evidence>
<sequence>MRSASEAVAAGAPSAKISTSCIDRMGAIFVVIYKCENGAKRKIYTTDQRNLFRKYPDRRSKAMAEITAIVRQEMGK</sequence>
<name>L1IUH9_GUITC</name>
<dbReference type="AlphaFoldDB" id="L1IUH9"/>
<accession>L1IUH9</accession>
<dbReference type="HOGENOM" id="CLU_2659789_0_0_1"/>
<dbReference type="KEGG" id="gtt:GUITHDRAFT_154374"/>
<gene>
    <name evidence="1" type="ORF">GUITHDRAFT_154374</name>
</gene>
<evidence type="ECO:0000313" key="3">
    <source>
        <dbReference type="Proteomes" id="UP000011087"/>
    </source>
</evidence>
<dbReference type="PaxDb" id="55529-EKX39554"/>
<dbReference type="GeneID" id="17296331"/>
<dbReference type="EnsemblProtists" id="EKX39554">
    <property type="protein sequence ID" value="EKX39554"/>
    <property type="gene ID" value="GUITHDRAFT_154374"/>
</dbReference>
<proteinExistence type="predicted"/>
<dbReference type="Proteomes" id="UP000011087">
    <property type="component" value="Unassembled WGS sequence"/>
</dbReference>
<reference evidence="3" key="2">
    <citation type="submission" date="2012-11" db="EMBL/GenBank/DDBJ databases">
        <authorList>
            <person name="Kuo A."/>
            <person name="Curtis B.A."/>
            <person name="Tanifuji G."/>
            <person name="Burki F."/>
            <person name="Gruber A."/>
            <person name="Irimia M."/>
            <person name="Maruyama S."/>
            <person name="Arias M.C."/>
            <person name="Ball S.G."/>
            <person name="Gile G.H."/>
            <person name="Hirakawa Y."/>
            <person name="Hopkins J.F."/>
            <person name="Rensing S.A."/>
            <person name="Schmutz J."/>
            <person name="Symeonidi A."/>
            <person name="Elias M."/>
            <person name="Eveleigh R.J."/>
            <person name="Herman E.K."/>
            <person name="Klute M.J."/>
            <person name="Nakayama T."/>
            <person name="Obornik M."/>
            <person name="Reyes-Prieto A."/>
            <person name="Armbrust E.V."/>
            <person name="Aves S.J."/>
            <person name="Beiko R.G."/>
            <person name="Coutinho P."/>
            <person name="Dacks J.B."/>
            <person name="Durnford D.G."/>
            <person name="Fast N.M."/>
            <person name="Green B.R."/>
            <person name="Grisdale C."/>
            <person name="Hempe F."/>
            <person name="Henrissat B."/>
            <person name="Hoppner M.P."/>
            <person name="Ishida K.-I."/>
            <person name="Kim E."/>
            <person name="Koreny L."/>
            <person name="Kroth P.G."/>
            <person name="Liu Y."/>
            <person name="Malik S.-B."/>
            <person name="Maier U.G."/>
            <person name="McRose D."/>
            <person name="Mock T."/>
            <person name="Neilson J.A."/>
            <person name="Onodera N.T."/>
            <person name="Poole A.M."/>
            <person name="Pritham E.J."/>
            <person name="Richards T.A."/>
            <person name="Rocap G."/>
            <person name="Roy S.W."/>
            <person name="Sarai C."/>
            <person name="Schaack S."/>
            <person name="Shirato S."/>
            <person name="Slamovits C.H."/>
            <person name="Spencer D.F."/>
            <person name="Suzuki S."/>
            <person name="Worden A.Z."/>
            <person name="Zauner S."/>
            <person name="Barry K."/>
            <person name="Bell C."/>
            <person name="Bharti A.K."/>
            <person name="Crow J.A."/>
            <person name="Grimwood J."/>
            <person name="Kramer R."/>
            <person name="Lindquist E."/>
            <person name="Lucas S."/>
            <person name="Salamov A."/>
            <person name="McFadden G.I."/>
            <person name="Lane C.E."/>
            <person name="Keeling P.J."/>
            <person name="Gray M.W."/>
            <person name="Grigoriev I.V."/>
            <person name="Archibald J.M."/>
        </authorList>
    </citation>
    <scope>NUCLEOTIDE SEQUENCE</scope>
    <source>
        <strain evidence="3">CCMP2712</strain>
    </source>
</reference>
<reference evidence="1 3" key="1">
    <citation type="journal article" date="2012" name="Nature">
        <title>Algal genomes reveal evolutionary mosaicism and the fate of nucleomorphs.</title>
        <authorList>
            <consortium name="DOE Joint Genome Institute"/>
            <person name="Curtis B.A."/>
            <person name="Tanifuji G."/>
            <person name="Burki F."/>
            <person name="Gruber A."/>
            <person name="Irimia M."/>
            <person name="Maruyama S."/>
            <person name="Arias M.C."/>
            <person name="Ball S.G."/>
            <person name="Gile G.H."/>
            <person name="Hirakawa Y."/>
            <person name="Hopkins J.F."/>
            <person name="Kuo A."/>
            <person name="Rensing S.A."/>
            <person name="Schmutz J."/>
            <person name="Symeonidi A."/>
            <person name="Elias M."/>
            <person name="Eveleigh R.J."/>
            <person name="Herman E.K."/>
            <person name="Klute M.J."/>
            <person name="Nakayama T."/>
            <person name="Obornik M."/>
            <person name="Reyes-Prieto A."/>
            <person name="Armbrust E.V."/>
            <person name="Aves S.J."/>
            <person name="Beiko R.G."/>
            <person name="Coutinho P."/>
            <person name="Dacks J.B."/>
            <person name="Durnford D.G."/>
            <person name="Fast N.M."/>
            <person name="Green B.R."/>
            <person name="Grisdale C.J."/>
            <person name="Hempel F."/>
            <person name="Henrissat B."/>
            <person name="Hoppner M.P."/>
            <person name="Ishida K."/>
            <person name="Kim E."/>
            <person name="Koreny L."/>
            <person name="Kroth P.G."/>
            <person name="Liu Y."/>
            <person name="Malik S.B."/>
            <person name="Maier U.G."/>
            <person name="McRose D."/>
            <person name="Mock T."/>
            <person name="Neilson J.A."/>
            <person name="Onodera N.T."/>
            <person name="Poole A.M."/>
            <person name="Pritham E.J."/>
            <person name="Richards T.A."/>
            <person name="Rocap G."/>
            <person name="Roy S.W."/>
            <person name="Sarai C."/>
            <person name="Schaack S."/>
            <person name="Shirato S."/>
            <person name="Slamovits C.H."/>
            <person name="Spencer D.F."/>
            <person name="Suzuki S."/>
            <person name="Worden A.Z."/>
            <person name="Zauner S."/>
            <person name="Barry K."/>
            <person name="Bell C."/>
            <person name="Bharti A.K."/>
            <person name="Crow J.A."/>
            <person name="Grimwood J."/>
            <person name="Kramer R."/>
            <person name="Lindquist E."/>
            <person name="Lucas S."/>
            <person name="Salamov A."/>
            <person name="McFadden G.I."/>
            <person name="Lane C.E."/>
            <person name="Keeling P.J."/>
            <person name="Gray M.W."/>
            <person name="Grigoriev I.V."/>
            <person name="Archibald J.M."/>
        </authorList>
    </citation>
    <scope>NUCLEOTIDE SEQUENCE</scope>
    <source>
        <strain evidence="1 3">CCMP2712</strain>
    </source>
</reference>
<reference evidence="2" key="3">
    <citation type="submission" date="2015-06" db="UniProtKB">
        <authorList>
            <consortium name="EnsemblProtists"/>
        </authorList>
    </citation>
    <scope>IDENTIFICATION</scope>
</reference>
<dbReference type="RefSeq" id="XP_005826534.1">
    <property type="nucleotide sequence ID" value="XM_005826477.1"/>
</dbReference>
<keyword evidence="3" id="KW-1185">Reference proteome</keyword>
<dbReference type="EMBL" id="JH993038">
    <property type="protein sequence ID" value="EKX39554.1"/>
    <property type="molecule type" value="Genomic_DNA"/>
</dbReference>